<dbReference type="AlphaFoldDB" id="A0A6A6HEW7"/>
<comment type="subcellular location">
    <subcellularLocation>
        <location evidence="1 6">Membrane</location>
        <topology evidence="1 6">Multi-pass membrane protein</topology>
    </subcellularLocation>
</comment>
<evidence type="ECO:0000256" key="6">
    <source>
        <dbReference type="RuleBase" id="RU367008"/>
    </source>
</evidence>
<feature type="transmembrane region" description="Helical" evidence="6">
    <location>
        <begin position="28"/>
        <end position="47"/>
    </location>
</feature>
<gene>
    <name evidence="7" type="ORF">EV356DRAFT_498895</name>
</gene>
<sequence>MSTSSIHDLWEAASASPYEPTVSRDSQFYVGFTLLLIAFVLTSLFGLNQSLINVPALGVPASLAFGFGAVYMICAVGVYV</sequence>
<dbReference type="OrthoDB" id="5371169at2759"/>
<feature type="transmembrane region" description="Helical" evidence="6">
    <location>
        <begin position="59"/>
        <end position="79"/>
    </location>
</feature>
<evidence type="ECO:0000256" key="4">
    <source>
        <dbReference type="ARBA" id="ARBA00022989"/>
    </source>
</evidence>
<comment type="subunit">
    <text evidence="6">Component of the oligosaccharyltransferase (OST) complex.</text>
</comment>
<evidence type="ECO:0000313" key="8">
    <source>
        <dbReference type="Proteomes" id="UP000800092"/>
    </source>
</evidence>
<accession>A0A6A6HEW7</accession>
<evidence type="ECO:0000313" key="7">
    <source>
        <dbReference type="EMBL" id="KAF2236063.1"/>
    </source>
</evidence>
<keyword evidence="4 6" id="KW-1133">Transmembrane helix</keyword>
<proteinExistence type="inferred from homology"/>
<organism evidence="7 8">
    <name type="scientific">Viridothelium virens</name>
    <name type="common">Speckled blister lichen</name>
    <name type="synonym">Trypethelium virens</name>
    <dbReference type="NCBI Taxonomy" id="1048519"/>
    <lineage>
        <taxon>Eukaryota</taxon>
        <taxon>Fungi</taxon>
        <taxon>Dikarya</taxon>
        <taxon>Ascomycota</taxon>
        <taxon>Pezizomycotina</taxon>
        <taxon>Dothideomycetes</taxon>
        <taxon>Dothideomycetes incertae sedis</taxon>
        <taxon>Trypetheliales</taxon>
        <taxon>Trypetheliaceae</taxon>
        <taxon>Viridothelium</taxon>
    </lineage>
</organism>
<keyword evidence="8" id="KW-1185">Reference proteome</keyword>
<evidence type="ECO:0000256" key="5">
    <source>
        <dbReference type="ARBA" id="ARBA00023136"/>
    </source>
</evidence>
<dbReference type="GO" id="GO:0006487">
    <property type="term" value="P:protein N-linked glycosylation"/>
    <property type="evidence" value="ECO:0007669"/>
    <property type="project" value="UniProtKB-UniRule"/>
</dbReference>
<protein>
    <recommendedName>
        <fullName evidence="6">Dolichyl-diphosphooligosaccharide-protein glycosyltransferase subunit OST5</fullName>
    </recommendedName>
</protein>
<dbReference type="Pfam" id="PF05251">
    <property type="entry name" value="Ost5"/>
    <property type="match status" value="1"/>
</dbReference>
<dbReference type="GO" id="GO:0008250">
    <property type="term" value="C:oligosaccharyltransferase complex"/>
    <property type="evidence" value="ECO:0007669"/>
    <property type="project" value="UniProtKB-UniRule"/>
</dbReference>
<evidence type="ECO:0000256" key="1">
    <source>
        <dbReference type="ARBA" id="ARBA00004141"/>
    </source>
</evidence>
<reference evidence="7" key="1">
    <citation type="journal article" date="2020" name="Stud. Mycol.">
        <title>101 Dothideomycetes genomes: a test case for predicting lifestyles and emergence of pathogens.</title>
        <authorList>
            <person name="Haridas S."/>
            <person name="Albert R."/>
            <person name="Binder M."/>
            <person name="Bloem J."/>
            <person name="Labutti K."/>
            <person name="Salamov A."/>
            <person name="Andreopoulos B."/>
            <person name="Baker S."/>
            <person name="Barry K."/>
            <person name="Bills G."/>
            <person name="Bluhm B."/>
            <person name="Cannon C."/>
            <person name="Castanera R."/>
            <person name="Culley D."/>
            <person name="Daum C."/>
            <person name="Ezra D."/>
            <person name="Gonzalez J."/>
            <person name="Henrissat B."/>
            <person name="Kuo A."/>
            <person name="Liang C."/>
            <person name="Lipzen A."/>
            <person name="Lutzoni F."/>
            <person name="Magnuson J."/>
            <person name="Mondo S."/>
            <person name="Nolan M."/>
            <person name="Ohm R."/>
            <person name="Pangilinan J."/>
            <person name="Park H.-J."/>
            <person name="Ramirez L."/>
            <person name="Alfaro M."/>
            <person name="Sun H."/>
            <person name="Tritt A."/>
            <person name="Yoshinaga Y."/>
            <person name="Zwiers L.-H."/>
            <person name="Turgeon B."/>
            <person name="Goodwin S."/>
            <person name="Spatafora J."/>
            <person name="Crous P."/>
            <person name="Grigoriev I."/>
        </authorList>
    </citation>
    <scope>NUCLEOTIDE SEQUENCE</scope>
    <source>
        <strain evidence="7">Tuck. ex Michener</strain>
    </source>
</reference>
<dbReference type="Proteomes" id="UP000800092">
    <property type="component" value="Unassembled WGS sequence"/>
</dbReference>
<dbReference type="InterPro" id="IPR007915">
    <property type="entry name" value="TMEM258/Ost5"/>
</dbReference>
<comment type="similarity">
    <text evidence="2 6">Belongs to the OST5 family.</text>
</comment>
<keyword evidence="3 6" id="KW-0812">Transmembrane</keyword>
<evidence type="ECO:0000256" key="3">
    <source>
        <dbReference type="ARBA" id="ARBA00022692"/>
    </source>
</evidence>
<name>A0A6A6HEW7_VIRVR</name>
<dbReference type="EMBL" id="ML991787">
    <property type="protein sequence ID" value="KAF2236063.1"/>
    <property type="molecule type" value="Genomic_DNA"/>
</dbReference>
<comment type="function">
    <text evidence="6">Subunit of the oligosaccharyl transferase (OST) complex that catalyzes the initial transfer of a defined glycan (Glc(3)Man(9)GlcNAc(2) in eukaryotes) from the lipid carrier dolichol-pyrophosphate to an asparagine residue within an Asn-X-Ser/Thr consensus motif in nascent polypeptide chains, the first step in protein N-glycosylation. N-glycosylation occurs cotranslationally and the complex associates with the Sec61 complex at the channel-forming translocon complex that mediates protein translocation across the endoplasmic reticulum (ER). All subunits are required for a maximal enzyme activity.</text>
</comment>
<keyword evidence="5 6" id="KW-0472">Membrane</keyword>
<evidence type="ECO:0000256" key="2">
    <source>
        <dbReference type="ARBA" id="ARBA00009825"/>
    </source>
</evidence>